<sequence>MIPKYHDSDRNFIAMTTVYSANVYSLFHAEVDVIGDNAEGAIADNNTGMLIEEMSKYVGAEKSLLLDWQYEDGCMQLQPVKVPEDYEAPGFSQIVSSNQASKAEIEAAHDLYGEDGDFEVNVDNNAQRSEADDAVWVQVWVRVPNDHIRA</sequence>
<proteinExistence type="predicted"/>
<organism evidence="1 2">
    <name type="scientific">Limimonas halophila</name>
    <dbReference type="NCBI Taxonomy" id="1082479"/>
    <lineage>
        <taxon>Bacteria</taxon>
        <taxon>Pseudomonadati</taxon>
        <taxon>Pseudomonadota</taxon>
        <taxon>Alphaproteobacteria</taxon>
        <taxon>Rhodospirillales</taxon>
        <taxon>Rhodovibrionaceae</taxon>
        <taxon>Limimonas</taxon>
    </lineage>
</organism>
<name>A0A1G7MAH0_9PROT</name>
<dbReference type="AlphaFoldDB" id="A0A1G7MAH0"/>
<reference evidence="1 2" key="1">
    <citation type="submission" date="2016-10" db="EMBL/GenBank/DDBJ databases">
        <authorList>
            <person name="de Groot N.N."/>
        </authorList>
    </citation>
    <scope>NUCLEOTIDE SEQUENCE [LARGE SCALE GENOMIC DNA]</scope>
    <source>
        <strain evidence="1 2">DSM 25584</strain>
    </source>
</reference>
<dbReference type="Proteomes" id="UP000199415">
    <property type="component" value="Unassembled WGS sequence"/>
</dbReference>
<evidence type="ECO:0000313" key="2">
    <source>
        <dbReference type="Proteomes" id="UP000199415"/>
    </source>
</evidence>
<dbReference type="STRING" id="1082479.SAMN05216241_101540"/>
<dbReference type="EMBL" id="FNCE01000001">
    <property type="protein sequence ID" value="SDF58747.1"/>
    <property type="molecule type" value="Genomic_DNA"/>
</dbReference>
<accession>A0A1G7MAH0</accession>
<keyword evidence="2" id="KW-1185">Reference proteome</keyword>
<gene>
    <name evidence="1" type="ORF">SAMN05216241_101540</name>
</gene>
<protein>
    <submittedName>
        <fullName evidence="1">Uncharacterized protein</fullName>
    </submittedName>
</protein>
<evidence type="ECO:0000313" key="1">
    <source>
        <dbReference type="EMBL" id="SDF58747.1"/>
    </source>
</evidence>
<dbReference type="RefSeq" id="WP_143006131.1">
    <property type="nucleotide sequence ID" value="NZ_FNCE01000001.1"/>
</dbReference>